<feature type="domain" description="J" evidence="6">
    <location>
        <begin position="31"/>
        <end position="92"/>
    </location>
</feature>
<dbReference type="InterPro" id="IPR018253">
    <property type="entry name" value="DnaJ_domain_CS"/>
</dbReference>
<evidence type="ECO:0000313" key="7">
    <source>
        <dbReference type="EMBL" id="GAX29524.1"/>
    </source>
</evidence>
<dbReference type="InterPro" id="IPR044713">
    <property type="entry name" value="DNJA1/2-like"/>
</dbReference>
<dbReference type="Gene3D" id="2.60.260.20">
    <property type="entry name" value="Urease metallochaperone UreE, N-terminal domain"/>
    <property type="match status" value="2"/>
</dbReference>
<dbReference type="EMBL" id="BDSP01000291">
    <property type="protein sequence ID" value="GAX29524.1"/>
    <property type="molecule type" value="Genomic_DNA"/>
</dbReference>
<dbReference type="Proteomes" id="UP000198406">
    <property type="component" value="Unassembled WGS sequence"/>
</dbReference>
<dbReference type="SUPFAM" id="SSF49493">
    <property type="entry name" value="HSP40/DnaJ peptide-binding domain"/>
    <property type="match status" value="2"/>
</dbReference>
<dbReference type="InParanoid" id="A0A1Z5KT67"/>
<feature type="region of interest" description="Disordered" evidence="5">
    <location>
        <begin position="382"/>
        <end position="407"/>
    </location>
</feature>
<dbReference type="CDD" id="cd10719">
    <property type="entry name" value="DnaJ_zf"/>
    <property type="match status" value="1"/>
</dbReference>
<evidence type="ECO:0000256" key="3">
    <source>
        <dbReference type="ARBA" id="ARBA00022771"/>
    </source>
</evidence>
<dbReference type="PANTHER" id="PTHR43888">
    <property type="entry name" value="DNAJ-LIKE-2, ISOFORM A-RELATED"/>
    <property type="match status" value="1"/>
</dbReference>
<dbReference type="Gene3D" id="2.10.230.10">
    <property type="entry name" value="Heat shock protein DnaJ, cysteine-rich domain"/>
    <property type="match status" value="1"/>
</dbReference>
<dbReference type="FunFam" id="2.10.230.10:FF:000001">
    <property type="entry name" value="DnaJ subfamily A member 2"/>
    <property type="match status" value="1"/>
</dbReference>
<sequence length="407" mass="45334">MFFGGDPFEHFAHHGGGGSHRGPRRDVDTTKLYETLGVEKTATQPEIKKAYRKLAVKHHPDKGGDEHKFKEINAAYEILSDEEKRAKYDRHGLEGIDDHGGGDGGADIFDLFFGGGRQASRGPRRSEDVNHAIKVTLEDLYNGKTVKLAINREVLVGKPKMCRQCDGRGMRMELRQIGLGMVQQIQRHCASCRGEGYQCEKKRERKIVEVHVEKGMRHKDKITFRGMSDEKPNMQPGDVHFVVHEKEHDVFKRKGADLLITKNLSLKEALTGFAWRIKHLDGRSLIVASKPGEVIRANAANEKPYVKIVPNEGMPSRGNPFVKGNLYVLFTVKFPEDGELSAAALDSLRAHLPGPSSMDMEAQEEEEEVHLEVANIANFGRGGAQTQESAYDSDSDEGPQAVNCQQS</sequence>
<dbReference type="InterPro" id="IPR001623">
    <property type="entry name" value="DnaJ_domain"/>
</dbReference>
<dbReference type="GO" id="GO:0051082">
    <property type="term" value="F:unfolded protein binding"/>
    <property type="evidence" value="ECO:0007669"/>
    <property type="project" value="InterPro"/>
</dbReference>
<dbReference type="Pfam" id="PF00226">
    <property type="entry name" value="DnaJ"/>
    <property type="match status" value="1"/>
</dbReference>
<keyword evidence="8" id="KW-1185">Reference proteome</keyword>
<protein>
    <submittedName>
        <fullName evidence="7">DnaJ homolog subfamily A member 2</fullName>
    </submittedName>
</protein>
<evidence type="ECO:0000259" key="6">
    <source>
        <dbReference type="PROSITE" id="PS50076"/>
    </source>
</evidence>
<dbReference type="CDD" id="cd06257">
    <property type="entry name" value="DnaJ"/>
    <property type="match status" value="1"/>
</dbReference>
<dbReference type="Pfam" id="PF01556">
    <property type="entry name" value="DnaJ_C"/>
    <property type="match status" value="1"/>
</dbReference>
<dbReference type="GO" id="GO:0006457">
    <property type="term" value="P:protein folding"/>
    <property type="evidence" value="ECO:0007669"/>
    <property type="project" value="InterPro"/>
</dbReference>
<dbReference type="GO" id="GO:0030544">
    <property type="term" value="F:Hsp70 protein binding"/>
    <property type="evidence" value="ECO:0007669"/>
    <property type="project" value="InterPro"/>
</dbReference>
<evidence type="ECO:0000256" key="1">
    <source>
        <dbReference type="ARBA" id="ARBA00022723"/>
    </source>
</evidence>
<comment type="caution">
    <text evidence="7">The sequence shown here is derived from an EMBL/GenBank/DDBJ whole genome shotgun (WGS) entry which is preliminary data.</text>
</comment>
<dbReference type="InterPro" id="IPR008971">
    <property type="entry name" value="HSP40/DnaJ_pept-bd"/>
</dbReference>
<dbReference type="AlphaFoldDB" id="A0A1Z5KT67"/>
<dbReference type="GO" id="GO:0008270">
    <property type="term" value="F:zinc ion binding"/>
    <property type="evidence" value="ECO:0007669"/>
    <property type="project" value="UniProtKB-KW"/>
</dbReference>
<keyword evidence="3" id="KW-0863">Zinc-finger</keyword>
<dbReference type="PROSITE" id="PS00636">
    <property type="entry name" value="DNAJ_1"/>
    <property type="match status" value="1"/>
</dbReference>
<dbReference type="SUPFAM" id="SSF46565">
    <property type="entry name" value="Chaperone J-domain"/>
    <property type="match status" value="1"/>
</dbReference>
<dbReference type="InterPro" id="IPR002939">
    <property type="entry name" value="DnaJ_C"/>
</dbReference>
<dbReference type="PRINTS" id="PR00625">
    <property type="entry name" value="JDOMAIN"/>
</dbReference>
<dbReference type="SMART" id="SM00271">
    <property type="entry name" value="DnaJ"/>
    <property type="match status" value="1"/>
</dbReference>
<dbReference type="SUPFAM" id="SSF57938">
    <property type="entry name" value="DnaJ/Hsp40 cysteine-rich domain"/>
    <property type="match status" value="1"/>
</dbReference>
<dbReference type="OrthoDB" id="550424at2759"/>
<keyword evidence="4" id="KW-0862">Zinc</keyword>
<name>A0A1Z5KT67_FISSO</name>
<keyword evidence="1" id="KW-0479">Metal-binding</keyword>
<dbReference type="InterPro" id="IPR001305">
    <property type="entry name" value="HSP_DnaJ_Cys-rich_dom"/>
</dbReference>
<evidence type="ECO:0000256" key="4">
    <source>
        <dbReference type="ARBA" id="ARBA00022833"/>
    </source>
</evidence>
<evidence type="ECO:0000256" key="2">
    <source>
        <dbReference type="ARBA" id="ARBA00022737"/>
    </source>
</evidence>
<keyword evidence="2" id="KW-0677">Repeat</keyword>
<gene>
    <name evidence="7" type="ORF">FisN_36Hh018</name>
</gene>
<organism evidence="7 8">
    <name type="scientific">Fistulifera solaris</name>
    <name type="common">Oleaginous diatom</name>
    <dbReference type="NCBI Taxonomy" id="1519565"/>
    <lineage>
        <taxon>Eukaryota</taxon>
        <taxon>Sar</taxon>
        <taxon>Stramenopiles</taxon>
        <taxon>Ochrophyta</taxon>
        <taxon>Bacillariophyta</taxon>
        <taxon>Bacillariophyceae</taxon>
        <taxon>Bacillariophycidae</taxon>
        <taxon>Naviculales</taxon>
        <taxon>Naviculaceae</taxon>
        <taxon>Fistulifera</taxon>
    </lineage>
</organism>
<evidence type="ECO:0000313" key="8">
    <source>
        <dbReference type="Proteomes" id="UP000198406"/>
    </source>
</evidence>
<dbReference type="FunFam" id="2.60.260.20:FF:000003">
    <property type="entry name" value="DnaJ subfamily A member 2"/>
    <property type="match status" value="1"/>
</dbReference>
<dbReference type="Gene3D" id="1.10.287.110">
    <property type="entry name" value="DnaJ domain"/>
    <property type="match status" value="1"/>
</dbReference>
<proteinExistence type="predicted"/>
<dbReference type="CDD" id="cd10747">
    <property type="entry name" value="DnaJ_C"/>
    <property type="match status" value="1"/>
</dbReference>
<reference evidence="7 8" key="1">
    <citation type="journal article" date="2015" name="Plant Cell">
        <title>Oil accumulation by the oleaginous diatom Fistulifera solaris as revealed by the genome and transcriptome.</title>
        <authorList>
            <person name="Tanaka T."/>
            <person name="Maeda Y."/>
            <person name="Veluchamy A."/>
            <person name="Tanaka M."/>
            <person name="Abida H."/>
            <person name="Marechal E."/>
            <person name="Bowler C."/>
            <person name="Muto M."/>
            <person name="Sunaga Y."/>
            <person name="Tanaka M."/>
            <person name="Yoshino T."/>
            <person name="Taniguchi T."/>
            <person name="Fukuda Y."/>
            <person name="Nemoto M."/>
            <person name="Matsumoto M."/>
            <person name="Wong P.S."/>
            <person name="Aburatani S."/>
            <person name="Fujibuchi W."/>
        </authorList>
    </citation>
    <scope>NUCLEOTIDE SEQUENCE [LARGE SCALE GENOMIC DNA]</scope>
    <source>
        <strain evidence="7 8">JPCC DA0580</strain>
    </source>
</reference>
<dbReference type="FunCoup" id="A0A1Z5KT67">
    <property type="interactions" value="483"/>
</dbReference>
<dbReference type="InterPro" id="IPR036869">
    <property type="entry name" value="J_dom_sf"/>
</dbReference>
<evidence type="ECO:0000256" key="5">
    <source>
        <dbReference type="SAM" id="MobiDB-lite"/>
    </source>
</evidence>
<dbReference type="PROSITE" id="PS50076">
    <property type="entry name" value="DNAJ_2"/>
    <property type="match status" value="1"/>
</dbReference>
<accession>A0A1Z5KT67</accession>
<dbReference type="InterPro" id="IPR036410">
    <property type="entry name" value="HSP_DnaJ_Cys-rich_dom_sf"/>
</dbReference>